<reference evidence="2" key="2">
    <citation type="submission" date="2020-09" db="EMBL/GenBank/DDBJ databases">
        <authorList>
            <person name="Sun Q."/>
            <person name="Ohkuma M."/>
        </authorList>
    </citation>
    <scope>NUCLEOTIDE SEQUENCE</scope>
    <source>
        <strain evidence="2">JCM 5016</strain>
    </source>
</reference>
<gene>
    <name evidence="2" type="ORF">GCM10010389_31360</name>
</gene>
<feature type="compositionally biased region" description="Pro residues" evidence="1">
    <location>
        <begin position="161"/>
        <end position="204"/>
    </location>
</feature>
<feature type="region of interest" description="Disordered" evidence="1">
    <location>
        <begin position="280"/>
        <end position="316"/>
    </location>
</feature>
<evidence type="ECO:0000313" key="3">
    <source>
        <dbReference type="Proteomes" id="UP000623010"/>
    </source>
</evidence>
<keyword evidence="3" id="KW-1185">Reference proteome</keyword>
<feature type="compositionally biased region" description="Pro residues" evidence="1">
    <location>
        <begin position="283"/>
        <end position="307"/>
    </location>
</feature>
<feature type="compositionally biased region" description="Pro residues" evidence="1">
    <location>
        <begin position="127"/>
        <end position="146"/>
    </location>
</feature>
<dbReference type="PRINTS" id="PR01217">
    <property type="entry name" value="PRICHEXTENSN"/>
</dbReference>
<sequence>MIYRHHIAPPRAFTRFSHDIIRHPRLSSDAVRLLTWQLSLPEGARESLSRTAERARIGACAFTRAKRQLKEEGFVHERRVQGPGGHWVTQQLVSSVPLSAAEAAKILARMPVGPADTTTTARMSPPQVTPGPRPPAVGEPTPPPTDGSPGKDRGENTSHRPPVPPELPTPEPPAPAPAPGQDTPPNPLPDVPPSPLPDTPPDAPPNRHLDAARALVDAFPRLSPDLRHIPRAMHAELTRLTARWLAAGHPPAAVRLHVLRGLPDDGTPVRRPGGLLRHLLREVPPPPAAPTPPAPAATTAPPPPPQGTRPARQQTVPRLSPRLAGARECAGNHLQPMLFRPLGDETLCPRCTG</sequence>
<protein>
    <recommendedName>
        <fullName evidence="4">Helix-turn-helix domain-containing protein</fullName>
    </recommendedName>
</protein>
<proteinExistence type="predicted"/>
<reference evidence="2" key="1">
    <citation type="journal article" date="2014" name="Int. J. Syst. Evol. Microbiol.">
        <title>Complete genome sequence of Corynebacterium casei LMG S-19264T (=DSM 44701T), isolated from a smear-ripened cheese.</title>
        <authorList>
            <consortium name="US DOE Joint Genome Institute (JGI-PGF)"/>
            <person name="Walter F."/>
            <person name="Albersmeier A."/>
            <person name="Kalinowski J."/>
            <person name="Ruckert C."/>
        </authorList>
    </citation>
    <scope>NUCLEOTIDE SEQUENCE</scope>
    <source>
        <strain evidence="2">JCM 5016</strain>
    </source>
</reference>
<evidence type="ECO:0000313" key="2">
    <source>
        <dbReference type="EMBL" id="GGZ90702.1"/>
    </source>
</evidence>
<name>A0A918R8V8_9ACTN</name>
<evidence type="ECO:0000256" key="1">
    <source>
        <dbReference type="SAM" id="MobiDB-lite"/>
    </source>
</evidence>
<feature type="region of interest" description="Disordered" evidence="1">
    <location>
        <begin position="115"/>
        <end position="208"/>
    </location>
</feature>
<dbReference type="EMBL" id="BMWH01000011">
    <property type="protein sequence ID" value="GGZ90702.1"/>
    <property type="molecule type" value="Genomic_DNA"/>
</dbReference>
<dbReference type="AlphaFoldDB" id="A0A918R8V8"/>
<dbReference type="RefSeq" id="WP_190058031.1">
    <property type="nucleotide sequence ID" value="NZ_BMWH01000011.1"/>
</dbReference>
<comment type="caution">
    <text evidence="2">The sequence shown here is derived from an EMBL/GenBank/DDBJ whole genome shotgun (WGS) entry which is preliminary data.</text>
</comment>
<evidence type="ECO:0008006" key="4">
    <source>
        <dbReference type="Google" id="ProtNLM"/>
    </source>
</evidence>
<feature type="compositionally biased region" description="Basic and acidic residues" evidence="1">
    <location>
        <begin position="149"/>
        <end position="158"/>
    </location>
</feature>
<organism evidence="2 3">
    <name type="scientific">Streptomyces echinoruber</name>
    <dbReference type="NCBI Taxonomy" id="68898"/>
    <lineage>
        <taxon>Bacteria</taxon>
        <taxon>Bacillati</taxon>
        <taxon>Actinomycetota</taxon>
        <taxon>Actinomycetes</taxon>
        <taxon>Kitasatosporales</taxon>
        <taxon>Streptomycetaceae</taxon>
        <taxon>Streptomyces</taxon>
    </lineage>
</organism>
<accession>A0A918R8V8</accession>
<dbReference type="Proteomes" id="UP000623010">
    <property type="component" value="Unassembled WGS sequence"/>
</dbReference>